<proteinExistence type="predicted"/>
<dbReference type="Gene3D" id="2.60.120.200">
    <property type="match status" value="1"/>
</dbReference>
<keyword evidence="3" id="KW-1185">Reference proteome</keyword>
<dbReference type="InterPro" id="IPR050546">
    <property type="entry name" value="Glycosyl_Hydrlase_16"/>
</dbReference>
<evidence type="ECO:0000313" key="3">
    <source>
        <dbReference type="Proteomes" id="UP001151699"/>
    </source>
</evidence>
<dbReference type="AlphaFoldDB" id="A0A9Q0S6T5"/>
<comment type="caution">
    <text evidence="2">The sequence shown here is derived from an EMBL/GenBank/DDBJ whole genome shotgun (WGS) entry which is preliminary data.</text>
</comment>
<gene>
    <name evidence="2" type="primary">E13B</name>
    <name evidence="2" type="ORF">Bhyg_00681</name>
</gene>
<dbReference type="OrthoDB" id="4991342at2759"/>
<dbReference type="Pfam" id="PF00722">
    <property type="entry name" value="Glyco_hydro_16"/>
    <property type="match status" value="1"/>
</dbReference>
<dbReference type="SUPFAM" id="SSF49899">
    <property type="entry name" value="Concanavalin A-like lectins/glucanases"/>
    <property type="match status" value="1"/>
</dbReference>
<dbReference type="PANTHER" id="PTHR10963">
    <property type="entry name" value="GLYCOSYL HYDROLASE-RELATED"/>
    <property type="match status" value="1"/>
</dbReference>
<accession>A0A9Q0S6T5</accession>
<dbReference type="EMBL" id="WJQU01000001">
    <property type="protein sequence ID" value="KAJ6645475.1"/>
    <property type="molecule type" value="Genomic_DNA"/>
</dbReference>
<dbReference type="CDD" id="cd08023">
    <property type="entry name" value="GH16_laminarinase_like"/>
    <property type="match status" value="1"/>
</dbReference>
<evidence type="ECO:0000313" key="2">
    <source>
        <dbReference type="EMBL" id="KAJ6645475.1"/>
    </source>
</evidence>
<dbReference type="GO" id="GO:0004553">
    <property type="term" value="F:hydrolase activity, hydrolyzing O-glycosyl compounds"/>
    <property type="evidence" value="ECO:0007669"/>
    <property type="project" value="InterPro"/>
</dbReference>
<dbReference type="Proteomes" id="UP001151699">
    <property type="component" value="Chromosome A"/>
</dbReference>
<evidence type="ECO:0000259" key="1">
    <source>
        <dbReference type="PROSITE" id="PS51762"/>
    </source>
</evidence>
<protein>
    <submittedName>
        <fullName evidence="2">Glucan endo-1,3-beta-glucosidase</fullName>
    </submittedName>
</protein>
<dbReference type="InterPro" id="IPR000757">
    <property type="entry name" value="Beta-glucanase-like"/>
</dbReference>
<reference evidence="2" key="1">
    <citation type="submission" date="2022-07" db="EMBL/GenBank/DDBJ databases">
        <authorList>
            <person name="Trinca V."/>
            <person name="Uliana J.V.C."/>
            <person name="Torres T.T."/>
            <person name="Ward R.J."/>
            <person name="Monesi N."/>
        </authorList>
    </citation>
    <scope>NUCLEOTIDE SEQUENCE</scope>
    <source>
        <strain evidence="2">HSMRA1968</strain>
        <tissue evidence="2">Whole embryos</tissue>
    </source>
</reference>
<dbReference type="GO" id="GO:0005975">
    <property type="term" value="P:carbohydrate metabolic process"/>
    <property type="evidence" value="ECO:0007669"/>
    <property type="project" value="InterPro"/>
</dbReference>
<organism evidence="2 3">
    <name type="scientific">Pseudolycoriella hygida</name>
    <dbReference type="NCBI Taxonomy" id="35572"/>
    <lineage>
        <taxon>Eukaryota</taxon>
        <taxon>Metazoa</taxon>
        <taxon>Ecdysozoa</taxon>
        <taxon>Arthropoda</taxon>
        <taxon>Hexapoda</taxon>
        <taxon>Insecta</taxon>
        <taxon>Pterygota</taxon>
        <taxon>Neoptera</taxon>
        <taxon>Endopterygota</taxon>
        <taxon>Diptera</taxon>
        <taxon>Nematocera</taxon>
        <taxon>Sciaroidea</taxon>
        <taxon>Sciaridae</taxon>
        <taxon>Pseudolycoriella</taxon>
    </lineage>
</organism>
<dbReference type="PROSITE" id="PS51762">
    <property type="entry name" value="GH16_2"/>
    <property type="match status" value="1"/>
</dbReference>
<feature type="domain" description="GH16" evidence="1">
    <location>
        <begin position="1"/>
        <end position="176"/>
    </location>
</feature>
<dbReference type="InterPro" id="IPR013320">
    <property type="entry name" value="ConA-like_dom_sf"/>
</dbReference>
<name>A0A9Q0S6T5_9DIPT</name>
<sequence length="176" mass="20097">MGAGFTYGAYVVRARLARGDHLWPAIWLMGDEHNACRYEEIDIAEYRGQASEYNQLEQAAHWGRAWYALTSKGAKVTGPADLSLGFHEYAVLWIPGRIEYYIDNNLYFFTSLEDPSWTSNPDKIPCSGTPIPFNEPSRFILNVAVGGNFFDGFPPMDPNTWTKPTMEIDWVRVYQE</sequence>
<dbReference type="PANTHER" id="PTHR10963:SF60">
    <property type="entry name" value="GRAM-NEGATIVE BACTERIA-BINDING PROTEIN 1-RELATED"/>
    <property type="match status" value="1"/>
</dbReference>